<proteinExistence type="predicted"/>
<name>A0ABY3SVQ0_9GAMM</name>
<evidence type="ECO:0000313" key="1">
    <source>
        <dbReference type="EMBL" id="UJS23571.1"/>
    </source>
</evidence>
<protein>
    <submittedName>
        <fullName evidence="1">Uncharacterized protein</fullName>
    </submittedName>
</protein>
<dbReference type="Proteomes" id="UP001054801">
    <property type="component" value="Chromosome"/>
</dbReference>
<sequence>MALHPDNVHSGLAKIIQYCEEKVEDWENRHNDDSEEKFLRHFLYMPILLIQDDLFLLKNDALVKVDSSILVVNYHHQKTARMAYVFVTTKKGLSQFIQDSLLIEKTVGDNLINSIKAMA</sequence>
<dbReference type="RefSeq" id="WP_236497766.1">
    <property type="nucleotide sequence ID" value="NZ_CP091244.1"/>
</dbReference>
<keyword evidence="2" id="KW-1185">Reference proteome</keyword>
<accession>A0ABY3SVQ0</accession>
<dbReference type="EMBL" id="CP091244">
    <property type="protein sequence ID" value="UJS23571.1"/>
    <property type="molecule type" value="Genomic_DNA"/>
</dbReference>
<gene>
    <name evidence="1" type="ORF">L2Y54_16730</name>
</gene>
<reference evidence="1" key="1">
    <citation type="journal article" date="2022" name="Microorganisms">
        <title>Two New Species of Filamentous Sulfur Bacteria of the Genus Thiothrix, Thiothrix winogradskyi sp. nov. and 'Candidatus Thiothrix sulfatifontis' sp. nov.</title>
        <authorList>
            <person name="Ravin N.V."/>
            <person name="Rossetti S."/>
            <person name="Beletsky A.V."/>
            <person name="Kadnikov V.V."/>
            <person name="Rudenko T.S."/>
            <person name="Smolyakov D.D."/>
            <person name="Moskvitina M.I."/>
            <person name="Gureeva M.V."/>
            <person name="Mardanov A.V."/>
            <person name="Grabovich M.Y."/>
        </authorList>
    </citation>
    <scope>NUCLEOTIDE SEQUENCE</scope>
    <source>
        <strain evidence="1">CT3</strain>
    </source>
</reference>
<evidence type="ECO:0000313" key="2">
    <source>
        <dbReference type="Proteomes" id="UP001054801"/>
    </source>
</evidence>
<organism evidence="1 2">
    <name type="scientific">Thiothrix winogradskyi</name>
    <dbReference type="NCBI Taxonomy" id="96472"/>
    <lineage>
        <taxon>Bacteria</taxon>
        <taxon>Pseudomonadati</taxon>
        <taxon>Pseudomonadota</taxon>
        <taxon>Gammaproteobacteria</taxon>
        <taxon>Thiotrichales</taxon>
        <taxon>Thiotrichaceae</taxon>
        <taxon>Thiothrix</taxon>
    </lineage>
</organism>